<gene>
    <name evidence="1" type="ORF">BN9_022010</name>
</gene>
<reference evidence="1 2" key="1">
    <citation type="submission" date="2012-05" db="EMBL/GenBank/DDBJ databases">
        <title>Recombination and specialization in a pathogen metapopulation.</title>
        <authorList>
            <person name="Gardiner A."/>
            <person name="Kemen E."/>
            <person name="Schultz-Larsen T."/>
            <person name="MacLean D."/>
            <person name="Van Oosterhout C."/>
            <person name="Jones J.D.G."/>
        </authorList>
    </citation>
    <scope>NUCLEOTIDE SEQUENCE [LARGE SCALE GENOMIC DNA]</scope>
    <source>
        <strain evidence="1 2">Ac Nc2</strain>
    </source>
</reference>
<accession>A0A024G4H0</accession>
<name>A0A024G4H0_9STRA</name>
<evidence type="ECO:0000313" key="2">
    <source>
        <dbReference type="Proteomes" id="UP000053237"/>
    </source>
</evidence>
<comment type="caution">
    <text evidence="1">The sequence shown here is derived from an EMBL/GenBank/DDBJ whole genome shotgun (WGS) entry which is preliminary data.</text>
</comment>
<dbReference type="AlphaFoldDB" id="A0A024G4H0"/>
<evidence type="ECO:0000313" key="1">
    <source>
        <dbReference type="EMBL" id="CCI41417.1"/>
    </source>
</evidence>
<keyword evidence="2" id="KW-1185">Reference proteome</keyword>
<dbReference type="EMBL" id="CAIX01000019">
    <property type="protein sequence ID" value="CCI41417.1"/>
    <property type="molecule type" value="Genomic_DNA"/>
</dbReference>
<dbReference type="Proteomes" id="UP000053237">
    <property type="component" value="Unassembled WGS sequence"/>
</dbReference>
<organism evidence="1 2">
    <name type="scientific">Albugo candida</name>
    <dbReference type="NCBI Taxonomy" id="65357"/>
    <lineage>
        <taxon>Eukaryota</taxon>
        <taxon>Sar</taxon>
        <taxon>Stramenopiles</taxon>
        <taxon>Oomycota</taxon>
        <taxon>Peronosporomycetes</taxon>
        <taxon>Albuginales</taxon>
        <taxon>Albuginaceae</taxon>
        <taxon>Albugo</taxon>
    </lineage>
</organism>
<protein>
    <submittedName>
        <fullName evidence="1">Uncharacterized protein</fullName>
    </submittedName>
</protein>
<sequence>MGSVPFGGVFETLQQIGWLWWKLLTQMVTTIQWCFGSPNAPLPNSFIEAAATPNVSVPPNSVLPRIQTCLLCFQIRPNSIQTRLLCTVLLNVLKAEDRGSLAAFEKAEIQFEFVVSFELKFTFATVNRTKHLSIHLVE</sequence>
<dbReference type="InParanoid" id="A0A024G4H0"/>
<proteinExistence type="predicted"/>